<feature type="transmembrane region" description="Helical" evidence="1">
    <location>
        <begin position="77"/>
        <end position="100"/>
    </location>
</feature>
<dbReference type="RefSeq" id="WP_194213964.1">
    <property type="nucleotide sequence ID" value="NZ_CP061205.1"/>
</dbReference>
<keyword evidence="1" id="KW-0472">Membrane</keyword>
<gene>
    <name evidence="2" type="ORF">ACFOKA_10700</name>
</gene>
<keyword evidence="1" id="KW-0812">Transmembrane</keyword>
<feature type="transmembrane region" description="Helical" evidence="1">
    <location>
        <begin position="36"/>
        <end position="56"/>
    </location>
</feature>
<proteinExistence type="predicted"/>
<organism evidence="2 3">
    <name type="scientific">Kordiimonas pumila</name>
    <dbReference type="NCBI Taxonomy" id="2161677"/>
    <lineage>
        <taxon>Bacteria</taxon>
        <taxon>Pseudomonadati</taxon>
        <taxon>Pseudomonadota</taxon>
        <taxon>Alphaproteobacteria</taxon>
        <taxon>Kordiimonadales</taxon>
        <taxon>Kordiimonadaceae</taxon>
        <taxon>Kordiimonas</taxon>
    </lineage>
</organism>
<name>A0ABV7D5K5_9PROT</name>
<dbReference type="Proteomes" id="UP001595444">
    <property type="component" value="Unassembled WGS sequence"/>
</dbReference>
<keyword evidence="3" id="KW-1185">Reference proteome</keyword>
<evidence type="ECO:0000313" key="3">
    <source>
        <dbReference type="Proteomes" id="UP001595444"/>
    </source>
</evidence>
<comment type="caution">
    <text evidence="2">The sequence shown here is derived from an EMBL/GenBank/DDBJ whole genome shotgun (WGS) entry which is preliminary data.</text>
</comment>
<dbReference type="EMBL" id="JBHRSL010000010">
    <property type="protein sequence ID" value="MFC3052371.1"/>
    <property type="molecule type" value="Genomic_DNA"/>
</dbReference>
<sequence>MKRFYSPTLMTCFKSGLMLALVAAIPSIIFLYASSILATGIAAIAATISFYNSKLMQAGFQAMMIRFSSFSTLSETLILLAALILHVILFVLITNQLLILESGFDAARVLVATTLLAFLPFTAFALSLLARNR</sequence>
<evidence type="ECO:0000313" key="2">
    <source>
        <dbReference type="EMBL" id="MFC3052371.1"/>
    </source>
</evidence>
<feature type="transmembrane region" description="Helical" evidence="1">
    <location>
        <begin position="106"/>
        <end position="130"/>
    </location>
</feature>
<accession>A0ABV7D5K5</accession>
<evidence type="ECO:0000256" key="1">
    <source>
        <dbReference type="SAM" id="Phobius"/>
    </source>
</evidence>
<keyword evidence="1" id="KW-1133">Transmembrane helix</keyword>
<reference evidence="3" key="1">
    <citation type="journal article" date="2019" name="Int. J. Syst. Evol. Microbiol.">
        <title>The Global Catalogue of Microorganisms (GCM) 10K type strain sequencing project: providing services to taxonomists for standard genome sequencing and annotation.</title>
        <authorList>
            <consortium name="The Broad Institute Genomics Platform"/>
            <consortium name="The Broad Institute Genome Sequencing Center for Infectious Disease"/>
            <person name="Wu L."/>
            <person name="Ma J."/>
        </authorList>
    </citation>
    <scope>NUCLEOTIDE SEQUENCE [LARGE SCALE GENOMIC DNA]</scope>
    <source>
        <strain evidence="3">KCTC 62164</strain>
    </source>
</reference>
<protein>
    <submittedName>
        <fullName evidence="2">Uncharacterized protein</fullName>
    </submittedName>
</protein>